<proteinExistence type="predicted"/>
<dbReference type="EMBL" id="CDMY01000299">
    <property type="protein sequence ID" value="CEM00804.1"/>
    <property type="molecule type" value="Genomic_DNA"/>
</dbReference>
<dbReference type="InParanoid" id="A0A0G4ERX0"/>
<accession>A0A0G4ERX0</accession>
<name>A0A0G4ERX0_VITBC</name>
<evidence type="ECO:0000313" key="1">
    <source>
        <dbReference type="EMBL" id="CEM00804.1"/>
    </source>
</evidence>
<gene>
    <name evidence="1" type="ORF">Vbra_2124</name>
</gene>
<protein>
    <submittedName>
        <fullName evidence="1">Uncharacterized protein</fullName>
    </submittedName>
</protein>
<dbReference type="AlphaFoldDB" id="A0A0G4ERX0"/>
<evidence type="ECO:0000313" key="2">
    <source>
        <dbReference type="Proteomes" id="UP000041254"/>
    </source>
</evidence>
<dbReference type="VEuPathDB" id="CryptoDB:Vbra_2124"/>
<organism evidence="1 2">
    <name type="scientific">Vitrella brassicaformis (strain CCMP3155)</name>
    <dbReference type="NCBI Taxonomy" id="1169540"/>
    <lineage>
        <taxon>Eukaryota</taxon>
        <taxon>Sar</taxon>
        <taxon>Alveolata</taxon>
        <taxon>Colpodellida</taxon>
        <taxon>Vitrellaceae</taxon>
        <taxon>Vitrella</taxon>
    </lineage>
</organism>
<reference evidence="1 2" key="1">
    <citation type="submission" date="2014-11" db="EMBL/GenBank/DDBJ databases">
        <authorList>
            <person name="Zhu J."/>
            <person name="Qi W."/>
            <person name="Song R."/>
        </authorList>
    </citation>
    <scope>NUCLEOTIDE SEQUENCE [LARGE SCALE GENOMIC DNA]</scope>
</reference>
<dbReference type="Proteomes" id="UP000041254">
    <property type="component" value="Unassembled WGS sequence"/>
</dbReference>
<keyword evidence="2" id="KW-1185">Reference proteome</keyword>
<sequence length="72" mass="8101">MFFFGPFNNSADKGRVQNEELTSSRMDFVVTLQPKAFAAVSLPDICGANWHERRRCSPDVVDRTNEGELSAH</sequence>